<dbReference type="Proteomes" id="UP000189739">
    <property type="component" value="Unassembled WGS sequence"/>
</dbReference>
<sequence length="240" mass="27452">MKFMTKLLFKTTLLTLLLTSVAFFANAQIGYDYAQYDFGIGGNINRVYGDAELIKNTFSTNVNFTYNHTPFVNYVAEVQVGVLEGGHVLSRSGRYFKNNYTALVFRGQLQAGELIDYSRSQFMNVIKNFYISAGLGYIMNDIRDGNIQRESQVTPGYYTDGLNKSNELFLPMRIGYEFKLFNRYNEPSFKVDIGAQMNRDFDDNMDGFTAGKSKDNLMQYNITLKFALGGVTSYRKQIHY</sequence>
<feature type="signal peptide" evidence="1">
    <location>
        <begin position="1"/>
        <end position="27"/>
    </location>
</feature>
<name>A0A1S9P7S8_9SPHI</name>
<organism evidence="2 3">
    <name type="scientific">Mucilaginibacter pedocola</name>
    <dbReference type="NCBI Taxonomy" id="1792845"/>
    <lineage>
        <taxon>Bacteria</taxon>
        <taxon>Pseudomonadati</taxon>
        <taxon>Bacteroidota</taxon>
        <taxon>Sphingobacteriia</taxon>
        <taxon>Sphingobacteriales</taxon>
        <taxon>Sphingobacteriaceae</taxon>
        <taxon>Mucilaginibacter</taxon>
    </lineage>
</organism>
<reference evidence="2 3" key="1">
    <citation type="submission" date="2016-07" db="EMBL/GenBank/DDBJ databases">
        <title>Genomic analysis of zinc-resistant bacterium Mucilaginibacter pedocola TBZ30.</title>
        <authorList>
            <person name="Huang J."/>
            <person name="Tang J."/>
        </authorList>
    </citation>
    <scope>NUCLEOTIDE SEQUENCE [LARGE SCALE GENOMIC DNA]</scope>
    <source>
        <strain evidence="2 3">TBZ30</strain>
    </source>
</reference>
<dbReference type="AlphaFoldDB" id="A0A1S9P7S8"/>
<evidence type="ECO:0000256" key="1">
    <source>
        <dbReference type="SAM" id="SignalP"/>
    </source>
</evidence>
<feature type="chain" id="PRO_5013001264" description="Outer membrane protein beta-barrel domain-containing protein" evidence="1">
    <location>
        <begin position="28"/>
        <end position="240"/>
    </location>
</feature>
<keyword evidence="3" id="KW-1185">Reference proteome</keyword>
<evidence type="ECO:0000313" key="3">
    <source>
        <dbReference type="Proteomes" id="UP000189739"/>
    </source>
</evidence>
<proteinExistence type="predicted"/>
<dbReference type="EMBL" id="MBTF01000037">
    <property type="protein sequence ID" value="OOQ57002.1"/>
    <property type="molecule type" value="Genomic_DNA"/>
</dbReference>
<comment type="caution">
    <text evidence="2">The sequence shown here is derived from an EMBL/GenBank/DDBJ whole genome shotgun (WGS) entry which is preliminary data.</text>
</comment>
<keyword evidence="1" id="KW-0732">Signal</keyword>
<gene>
    <name evidence="2" type="ORF">BC343_15795</name>
</gene>
<evidence type="ECO:0008006" key="4">
    <source>
        <dbReference type="Google" id="ProtNLM"/>
    </source>
</evidence>
<accession>A0A1S9P7S8</accession>
<evidence type="ECO:0000313" key="2">
    <source>
        <dbReference type="EMBL" id="OOQ57002.1"/>
    </source>
</evidence>
<dbReference type="STRING" id="1792845.BC343_15795"/>
<protein>
    <recommendedName>
        <fullName evidence="4">Outer membrane protein beta-barrel domain-containing protein</fullName>
    </recommendedName>
</protein>